<dbReference type="PANTHER" id="PTHR22762:SF120">
    <property type="entry name" value="HETEROGLYCAN GLUCOSIDASE 1"/>
    <property type="match status" value="1"/>
</dbReference>
<dbReference type="InterPro" id="IPR000322">
    <property type="entry name" value="Glyco_hydro_31_TIM"/>
</dbReference>
<dbReference type="Gene3D" id="2.60.40.1760">
    <property type="entry name" value="glycosyl hydrolase (family 31)"/>
    <property type="match status" value="1"/>
</dbReference>
<sequence length="783" mass="90967">MVFMANTSSEPSENILQISSGKIDALITQPIDDVIRIQIFIRGRKRIINPYSTVVNDKKTLHIQKIKDGFFEVNAGKYKVLVYENPFRVSFYTYDGELIHNDADLGIQIQENGITVLKELQQGERFIGLGEKTGPIDRRGWQYTHWNTDAFAYHQEFDPLYSSIPFYIGINGHLPYGIFVNNSCRTDFNFGASNDRFSFFRSADGYIDYYFIYTGDIKGIVSRYLDLTGRPELPPVWALGYQQCRYSYYPEEELLLLADTFRKKKIPCDVLYLDIHYMDEYKVFTWDKERFKDPKKFLADLKDKGFKVVIIQDPGIKVEEGYGACDSGIEEDVFVKYPDGKLYVGEAWPGRCYFPDFTNERARNWWKRQMKAHFEEGVAGFWNDMNEPAVWGKHFPDFIRFNYDGQQTSHLHAHNVYGMQMVRATYEAQKEFRPDKRPFALTRAAFAGTQRYAWKWTGDNISNEEHLLLGQRLINSLSLSGYFFSGNDVGGFIGECWPELFMRWIAVGAFNPFFRGHSMINSRDHEPWSFGEEAEEVSRNFITLRYKLLPYLYSAFYRAVMHDEPINRPMAFTLFNDERSFSHTYGHQFFVGPSILVCPVLPGQAFGKVWLPEGNYYEMFTGKVYTEGEHVVELHRHRIPVFVRAGHALMSAEASENAEKTFRGIYQFHLYKGDKASSGFFYIDEGDGYGYKNGEYSLIKWEFIPGDVHQWNIQQVEGNSPFDISKTEVYLHGYTPTDVLEINKKKPSLESTEWMWIAPVSSFDPYFKQSDQSTIIKVLKVSA</sequence>
<dbReference type="GO" id="GO:0005975">
    <property type="term" value="P:carbohydrate metabolic process"/>
    <property type="evidence" value="ECO:0007669"/>
    <property type="project" value="InterPro"/>
</dbReference>
<dbReference type="Pfam" id="PF13802">
    <property type="entry name" value="Gal_mutarotas_2"/>
    <property type="match status" value="1"/>
</dbReference>
<comment type="similarity">
    <text evidence="1 4">Belongs to the glycosyl hydrolase 31 family.</text>
</comment>
<evidence type="ECO:0000313" key="9">
    <source>
        <dbReference type="Proteomes" id="UP000286715"/>
    </source>
</evidence>
<keyword evidence="2 4" id="KW-0378">Hydrolase</keyword>
<organism evidence="8 9">
    <name type="scientific">Thermaurantimonas aggregans</name>
    <dbReference type="NCBI Taxonomy" id="2173829"/>
    <lineage>
        <taxon>Bacteria</taxon>
        <taxon>Pseudomonadati</taxon>
        <taxon>Bacteroidota</taxon>
        <taxon>Flavobacteriia</taxon>
        <taxon>Flavobacteriales</taxon>
        <taxon>Schleiferiaceae</taxon>
        <taxon>Thermaurantimonas</taxon>
    </lineage>
</organism>
<dbReference type="Proteomes" id="UP000286715">
    <property type="component" value="Unassembled WGS sequence"/>
</dbReference>
<dbReference type="InterPro" id="IPR011013">
    <property type="entry name" value="Gal_mutarotase_sf_dom"/>
</dbReference>
<dbReference type="SUPFAM" id="SSF51445">
    <property type="entry name" value="(Trans)glycosidases"/>
    <property type="match status" value="1"/>
</dbReference>
<dbReference type="Pfam" id="PF21365">
    <property type="entry name" value="Glyco_hydro_31_3rd"/>
    <property type="match status" value="1"/>
</dbReference>
<dbReference type="Pfam" id="PF01055">
    <property type="entry name" value="Glyco_hydro_31_2nd"/>
    <property type="match status" value="1"/>
</dbReference>
<feature type="domain" description="Glycoside hydrolase family 31 TIM barrel" evidence="5">
    <location>
        <begin position="231"/>
        <end position="555"/>
    </location>
</feature>
<gene>
    <name evidence="8" type="ORF">JCM31826_21720</name>
</gene>
<dbReference type="Gene3D" id="3.20.20.80">
    <property type="entry name" value="Glycosidases"/>
    <property type="match status" value="2"/>
</dbReference>
<dbReference type="InterPro" id="IPR017853">
    <property type="entry name" value="GH"/>
</dbReference>
<dbReference type="SUPFAM" id="SSF51011">
    <property type="entry name" value="Glycosyl hydrolase domain"/>
    <property type="match status" value="1"/>
</dbReference>
<evidence type="ECO:0000259" key="5">
    <source>
        <dbReference type="Pfam" id="PF01055"/>
    </source>
</evidence>
<accession>A0A401XNV8</accession>
<reference evidence="8 9" key="1">
    <citation type="submission" date="2018-11" db="EMBL/GenBank/DDBJ databases">
        <title>Schleiferia aggregans sp. nov., a moderately thermophilic heterotrophic bacterium isolated from microbial mats at a terrestrial hot spring.</title>
        <authorList>
            <person name="Iino T."/>
            <person name="Ohkuma M."/>
            <person name="Haruta S."/>
        </authorList>
    </citation>
    <scope>NUCLEOTIDE SEQUENCE [LARGE SCALE GENOMIC DNA]</scope>
    <source>
        <strain evidence="8 9">LA</strain>
    </source>
</reference>
<dbReference type="PROSITE" id="PS00129">
    <property type="entry name" value="GLYCOSYL_HYDROL_F31_1"/>
    <property type="match status" value="1"/>
</dbReference>
<dbReference type="InterPro" id="IPR025887">
    <property type="entry name" value="Glyco_hydro_31_N_dom"/>
</dbReference>
<name>A0A401XNV8_9FLAO</name>
<evidence type="ECO:0000256" key="1">
    <source>
        <dbReference type="ARBA" id="ARBA00007806"/>
    </source>
</evidence>
<evidence type="ECO:0000313" key="8">
    <source>
        <dbReference type="EMBL" id="GCD78690.1"/>
    </source>
</evidence>
<dbReference type="AlphaFoldDB" id="A0A401XNV8"/>
<proteinExistence type="inferred from homology"/>
<keyword evidence="9" id="KW-1185">Reference proteome</keyword>
<dbReference type="GO" id="GO:0030246">
    <property type="term" value="F:carbohydrate binding"/>
    <property type="evidence" value="ECO:0007669"/>
    <property type="project" value="InterPro"/>
</dbReference>
<dbReference type="InterPro" id="IPR013780">
    <property type="entry name" value="Glyco_hydro_b"/>
</dbReference>
<dbReference type="InterPro" id="IPR030458">
    <property type="entry name" value="Glyco_hydro_31_AS"/>
</dbReference>
<comment type="caution">
    <text evidence="8">The sequence shown here is derived from an EMBL/GenBank/DDBJ whole genome shotgun (WGS) entry which is preliminary data.</text>
</comment>
<dbReference type="EMBL" id="BHZE01000032">
    <property type="protein sequence ID" value="GCD78690.1"/>
    <property type="molecule type" value="Genomic_DNA"/>
</dbReference>
<dbReference type="PANTHER" id="PTHR22762">
    <property type="entry name" value="ALPHA-GLUCOSIDASE"/>
    <property type="match status" value="1"/>
</dbReference>
<dbReference type="InterPro" id="IPR048395">
    <property type="entry name" value="Glyco_hydro_31_C"/>
</dbReference>
<evidence type="ECO:0000259" key="7">
    <source>
        <dbReference type="Pfam" id="PF21365"/>
    </source>
</evidence>
<evidence type="ECO:0000259" key="6">
    <source>
        <dbReference type="Pfam" id="PF13802"/>
    </source>
</evidence>
<feature type="domain" description="Glycoside hydrolase family 31 N-terminal" evidence="6">
    <location>
        <begin position="30"/>
        <end position="188"/>
    </location>
</feature>
<feature type="domain" description="Glycosyl hydrolase family 31 C-terminal" evidence="7">
    <location>
        <begin position="564"/>
        <end position="648"/>
    </location>
</feature>
<dbReference type="Gene3D" id="2.60.40.1180">
    <property type="entry name" value="Golgi alpha-mannosidase II"/>
    <property type="match status" value="2"/>
</dbReference>
<protein>
    <submittedName>
        <fullName evidence="8">Alpha-glucosidase</fullName>
    </submittedName>
</protein>
<dbReference type="GO" id="GO:0004553">
    <property type="term" value="F:hydrolase activity, hydrolyzing O-glycosyl compounds"/>
    <property type="evidence" value="ECO:0007669"/>
    <property type="project" value="InterPro"/>
</dbReference>
<evidence type="ECO:0000256" key="2">
    <source>
        <dbReference type="ARBA" id="ARBA00022801"/>
    </source>
</evidence>
<dbReference type="CDD" id="cd14752">
    <property type="entry name" value="GH31_N"/>
    <property type="match status" value="1"/>
</dbReference>
<keyword evidence="3 4" id="KW-0326">Glycosidase</keyword>
<evidence type="ECO:0000256" key="4">
    <source>
        <dbReference type="RuleBase" id="RU361185"/>
    </source>
</evidence>
<dbReference type="CDD" id="cd06604">
    <property type="entry name" value="GH31_glucosidase_II_MalA"/>
    <property type="match status" value="1"/>
</dbReference>
<evidence type="ECO:0000256" key="3">
    <source>
        <dbReference type="ARBA" id="ARBA00023295"/>
    </source>
</evidence>
<dbReference type="SUPFAM" id="SSF74650">
    <property type="entry name" value="Galactose mutarotase-like"/>
    <property type="match status" value="1"/>
</dbReference>